<dbReference type="InterPro" id="IPR027417">
    <property type="entry name" value="P-loop_NTPase"/>
</dbReference>
<dbReference type="KEGG" id="hoh:Hoch_1040"/>
<name>D0LQS4_HALO1</name>
<dbReference type="HOGENOM" id="CLU_011927_1_0_7"/>
<dbReference type="EMBL" id="CP001804">
    <property type="protein sequence ID" value="ACY13634.1"/>
    <property type="molecule type" value="Genomic_DNA"/>
</dbReference>
<dbReference type="AlphaFoldDB" id="D0LQS4"/>
<protein>
    <submittedName>
        <fullName evidence="1">Uncharacterized protein</fullName>
    </submittedName>
</protein>
<dbReference type="Gene3D" id="3.40.50.300">
    <property type="entry name" value="P-loop containing nucleotide triphosphate hydrolases"/>
    <property type="match status" value="1"/>
</dbReference>
<evidence type="ECO:0000313" key="1">
    <source>
        <dbReference type="EMBL" id="ACY13634.1"/>
    </source>
</evidence>
<proteinExistence type="predicted"/>
<sequence length="900" mass="101717">MHEIDQGHEALNGITRTWGQLSLAQANEAETRLKVIDEVLFNVLGWSKDDVSVEERVSEDGETTFADYIIRTATVQVLVEAKKVGVAFELPTTRKALRLGGVLSEGEVGDAIRQARDYCRKKSIPFAAVTNGNTWVIFPAVRTDGIEFEKSDAHTFSSLAIVSERFVQFWELLSRQRVLEGSLTSELLGSEDQNRLRRCVRELHREPGFRLGRNALHSYLEPAIHQALTDEAILRDRDALEACYVKTSNRVKYDTRLRVFFGHGRAPLGHAPTRLGNKGRGKFTTAVTKTVTDTPPRFVVLLGKVGAGKTTFLHYTRLVSAVDAIEGKVLWLYIDFKAATKADRPRDFIYRMLLELIESDEQFELGDWEHSVRPAYRDEIEKLKRGPLNPLFRQKPDEFELKIAEQITRERDEGKPYVDRVLRNAASRLPGFLILDNLDQIEDDDFQGQVFLEAQALARIVGFNVIVSMRESTYLRHKESPAFDAFQFDSFYLDAPSILPVLSHRLAYAKRLLSGPAKIQTEKGMTVSVDDLGVFFEIVSSSLLSDESGQLLESLAGGNVRRGLELVRDFLASGHTNADRALMAYVKRGGYVFPTHEVLRGCILGPQKYFDERYSNVPNIYDAKTGNRASQMLRLRIVQLLVEHASLPGFEGVATTEIENAASQLGVAHQLVRNCLCWLVEKGVIQTSDGLSPSDQNSLLPTRFGAFLLRVLCKQFAYTEFCTFDSIIYDDDAWQDLKDLTSEIENEGDIVARVELRAERADRFLEYCERTEELLTVEARRRALPEDYAQQLVPDLRKKVGDDAVKALSSARRRYGSLDNDAVGSRARPIASACNTGKIANSWLDRDYVFITDESGRDWFSHRSDFLSQDEWNKRQTGKPCEFLAGEWRGKPRATQVKVF</sequence>
<gene>
    <name evidence="1" type="ordered locus">Hoch_1040</name>
</gene>
<dbReference type="OrthoDB" id="6627169at2"/>
<evidence type="ECO:0000313" key="2">
    <source>
        <dbReference type="Proteomes" id="UP000001880"/>
    </source>
</evidence>
<reference evidence="1 2" key="1">
    <citation type="journal article" date="2010" name="Stand. Genomic Sci.">
        <title>Complete genome sequence of Haliangium ochraceum type strain (SMP-2).</title>
        <authorList>
            <consortium name="US DOE Joint Genome Institute (JGI-PGF)"/>
            <person name="Ivanova N."/>
            <person name="Daum C."/>
            <person name="Lang E."/>
            <person name="Abt B."/>
            <person name="Kopitz M."/>
            <person name="Saunders E."/>
            <person name="Lapidus A."/>
            <person name="Lucas S."/>
            <person name="Glavina Del Rio T."/>
            <person name="Nolan M."/>
            <person name="Tice H."/>
            <person name="Copeland A."/>
            <person name="Cheng J.F."/>
            <person name="Chen F."/>
            <person name="Bruce D."/>
            <person name="Goodwin L."/>
            <person name="Pitluck S."/>
            <person name="Mavromatis K."/>
            <person name="Pati A."/>
            <person name="Mikhailova N."/>
            <person name="Chen A."/>
            <person name="Palaniappan K."/>
            <person name="Land M."/>
            <person name="Hauser L."/>
            <person name="Chang Y.J."/>
            <person name="Jeffries C.D."/>
            <person name="Detter J.C."/>
            <person name="Brettin T."/>
            <person name="Rohde M."/>
            <person name="Goker M."/>
            <person name="Bristow J."/>
            <person name="Markowitz V."/>
            <person name="Eisen J.A."/>
            <person name="Hugenholtz P."/>
            <person name="Kyrpides N.C."/>
            <person name="Klenk H.P."/>
        </authorList>
    </citation>
    <scope>NUCLEOTIDE SEQUENCE [LARGE SCALE GENOMIC DNA]</scope>
    <source>
        <strain evidence="2">DSM 14365 / CIP 107738 / JCM 11303 / AJ 13395 / SMP-2</strain>
    </source>
</reference>
<organism evidence="1 2">
    <name type="scientific">Haliangium ochraceum (strain DSM 14365 / JCM 11303 / SMP-2)</name>
    <dbReference type="NCBI Taxonomy" id="502025"/>
    <lineage>
        <taxon>Bacteria</taxon>
        <taxon>Pseudomonadati</taxon>
        <taxon>Myxococcota</taxon>
        <taxon>Polyangia</taxon>
        <taxon>Haliangiales</taxon>
        <taxon>Kofleriaceae</taxon>
        <taxon>Haliangium</taxon>
    </lineage>
</organism>
<dbReference type="eggNOG" id="COG2810">
    <property type="taxonomic scope" value="Bacteria"/>
</dbReference>
<dbReference type="SUPFAM" id="SSF52540">
    <property type="entry name" value="P-loop containing nucleoside triphosphate hydrolases"/>
    <property type="match status" value="1"/>
</dbReference>
<accession>D0LQS4</accession>
<dbReference type="Proteomes" id="UP000001880">
    <property type="component" value="Chromosome"/>
</dbReference>
<dbReference type="RefSeq" id="WP_012826252.1">
    <property type="nucleotide sequence ID" value="NC_013440.1"/>
</dbReference>
<keyword evidence="2" id="KW-1185">Reference proteome</keyword>